<gene>
    <name evidence="3" type="ORF">CJ030_MR3G001115</name>
</gene>
<keyword evidence="2" id="KW-1133">Transmembrane helix</keyword>
<keyword evidence="2" id="KW-0472">Membrane</keyword>
<dbReference type="Proteomes" id="UP000516437">
    <property type="component" value="Chromosome 3"/>
</dbReference>
<sequence length="294" mass="32806">MASAQVLRKQEHLEAGKRRMRYELQIWRKLAHLMYLAKLSWDPLLQYLTMAVKHLFFPLKLNKILRMMQLLLLYCQWKIIVCILQIVNRQMRIITNLREIVLQGFLDRSMLITALSQKGGITTLEYILDYVVDFLMKTTTDHSILPLPQSQDFENSTSQSSFCGTDESQSTESGSSLMQSSVTNPGYFHVSTAIVSPQDSVGSLSEANPSNASILISPQTHTSYGDSLQPTANVRGSGHEALQYMNGGAHINDSIISNFGERQLGSSVSGLPNVYKGALPAIETTEDCCQPTQI</sequence>
<evidence type="ECO:0000313" key="3">
    <source>
        <dbReference type="EMBL" id="KAB1219402.1"/>
    </source>
</evidence>
<dbReference type="InterPro" id="IPR044194">
    <property type="entry name" value="BLISTER"/>
</dbReference>
<protein>
    <submittedName>
        <fullName evidence="3">Uncharacterized protein</fullName>
    </submittedName>
</protein>
<name>A0A6A1W2F9_9ROSI</name>
<dbReference type="OrthoDB" id="2019993at2759"/>
<proteinExistence type="predicted"/>
<accession>A0A6A1W2F9</accession>
<organism evidence="3 4">
    <name type="scientific">Morella rubra</name>
    <name type="common">Chinese bayberry</name>
    <dbReference type="NCBI Taxonomy" id="262757"/>
    <lineage>
        <taxon>Eukaryota</taxon>
        <taxon>Viridiplantae</taxon>
        <taxon>Streptophyta</taxon>
        <taxon>Embryophyta</taxon>
        <taxon>Tracheophyta</taxon>
        <taxon>Spermatophyta</taxon>
        <taxon>Magnoliopsida</taxon>
        <taxon>eudicotyledons</taxon>
        <taxon>Gunneridae</taxon>
        <taxon>Pentapetalae</taxon>
        <taxon>rosids</taxon>
        <taxon>fabids</taxon>
        <taxon>Fagales</taxon>
        <taxon>Myricaceae</taxon>
        <taxon>Morella</taxon>
    </lineage>
</organism>
<dbReference type="AlphaFoldDB" id="A0A6A1W2F9"/>
<feature type="region of interest" description="Disordered" evidence="1">
    <location>
        <begin position="147"/>
        <end position="179"/>
    </location>
</feature>
<dbReference type="EMBL" id="RXIC02000021">
    <property type="protein sequence ID" value="KAB1219402.1"/>
    <property type="molecule type" value="Genomic_DNA"/>
</dbReference>
<keyword evidence="4" id="KW-1185">Reference proteome</keyword>
<dbReference type="PANTHER" id="PTHR47490">
    <property type="entry name" value="PROTEIN BLISTER"/>
    <property type="match status" value="1"/>
</dbReference>
<dbReference type="PANTHER" id="PTHR47490:SF2">
    <property type="entry name" value="PROTEIN BLISTER"/>
    <property type="match status" value="1"/>
</dbReference>
<dbReference type="GO" id="GO:0040008">
    <property type="term" value="P:regulation of growth"/>
    <property type="evidence" value="ECO:0007669"/>
    <property type="project" value="InterPro"/>
</dbReference>
<evidence type="ECO:0000313" key="4">
    <source>
        <dbReference type="Proteomes" id="UP000516437"/>
    </source>
</evidence>
<reference evidence="3 4" key="1">
    <citation type="journal article" date="2019" name="Plant Biotechnol. J.">
        <title>The red bayberry genome and genetic basis of sex determination.</title>
        <authorList>
            <person name="Jia H.M."/>
            <person name="Jia H.J."/>
            <person name="Cai Q.L."/>
            <person name="Wang Y."/>
            <person name="Zhao H.B."/>
            <person name="Yang W.F."/>
            <person name="Wang G.Y."/>
            <person name="Li Y.H."/>
            <person name="Zhan D.L."/>
            <person name="Shen Y.T."/>
            <person name="Niu Q.F."/>
            <person name="Chang L."/>
            <person name="Qiu J."/>
            <person name="Zhao L."/>
            <person name="Xie H.B."/>
            <person name="Fu W.Y."/>
            <person name="Jin J."/>
            <person name="Li X.W."/>
            <person name="Jiao Y."/>
            <person name="Zhou C.C."/>
            <person name="Tu T."/>
            <person name="Chai C.Y."/>
            <person name="Gao J.L."/>
            <person name="Fan L.J."/>
            <person name="van de Weg E."/>
            <person name="Wang J.Y."/>
            <person name="Gao Z.S."/>
        </authorList>
    </citation>
    <scope>NUCLEOTIDE SEQUENCE [LARGE SCALE GENOMIC DNA]</scope>
    <source>
        <tissue evidence="3">Leaves</tissue>
    </source>
</reference>
<comment type="caution">
    <text evidence="3">The sequence shown here is derived from an EMBL/GenBank/DDBJ whole genome shotgun (WGS) entry which is preliminary data.</text>
</comment>
<keyword evidence="2" id="KW-0812">Transmembrane</keyword>
<evidence type="ECO:0000256" key="2">
    <source>
        <dbReference type="SAM" id="Phobius"/>
    </source>
</evidence>
<feature type="transmembrane region" description="Helical" evidence="2">
    <location>
        <begin position="64"/>
        <end position="87"/>
    </location>
</feature>
<evidence type="ECO:0000256" key="1">
    <source>
        <dbReference type="SAM" id="MobiDB-lite"/>
    </source>
</evidence>